<dbReference type="Gene3D" id="3.30.70.870">
    <property type="entry name" value="Elongation Factor G (Translational Gtpase), domain 3"/>
    <property type="match status" value="1"/>
</dbReference>
<evidence type="ECO:0000256" key="5">
    <source>
        <dbReference type="ARBA" id="ARBA00023134"/>
    </source>
</evidence>
<dbReference type="eggNOG" id="COG0480">
    <property type="taxonomic scope" value="Bacteria"/>
</dbReference>
<organism evidence="8 9">
    <name type="scientific">Cloacimonas acidaminovorans (strain Evry)</name>
    <dbReference type="NCBI Taxonomy" id="459349"/>
    <lineage>
        <taxon>Bacteria</taxon>
        <taxon>Pseudomonadati</taxon>
        <taxon>Candidatus Cloacimonadota</taxon>
        <taxon>Candidatus Cloacimonadia</taxon>
        <taxon>Candidatus Cloacimonadales</taxon>
        <taxon>Candidatus Cloacimonadaceae</taxon>
        <taxon>Candidatus Cloacimonas</taxon>
    </lineage>
</organism>
<dbReference type="AlphaFoldDB" id="B0VHJ0"/>
<evidence type="ECO:0000259" key="7">
    <source>
        <dbReference type="PROSITE" id="PS51722"/>
    </source>
</evidence>
<dbReference type="Pfam" id="PF14492">
    <property type="entry name" value="EFG_III"/>
    <property type="match status" value="1"/>
</dbReference>
<proteinExistence type="predicted"/>
<evidence type="ECO:0000256" key="4">
    <source>
        <dbReference type="ARBA" id="ARBA00022917"/>
    </source>
</evidence>
<dbReference type="GO" id="GO:0003924">
    <property type="term" value="F:GTPase activity"/>
    <property type="evidence" value="ECO:0007669"/>
    <property type="project" value="InterPro"/>
</dbReference>
<dbReference type="CDD" id="cd01434">
    <property type="entry name" value="EFG_mtEFG1_IV"/>
    <property type="match status" value="1"/>
</dbReference>
<keyword evidence="4" id="KW-0648">Protein biosynthesis</keyword>
<dbReference type="SUPFAM" id="SSF52540">
    <property type="entry name" value="P-loop containing nucleoside triphosphate hydrolases"/>
    <property type="match status" value="1"/>
</dbReference>
<dbReference type="NCBIfam" id="NF009891">
    <property type="entry name" value="PRK13351.1-1"/>
    <property type="match status" value="1"/>
</dbReference>
<keyword evidence="3 8" id="KW-0251">Elongation factor</keyword>
<dbReference type="PROSITE" id="PS51722">
    <property type="entry name" value="G_TR_2"/>
    <property type="match status" value="1"/>
</dbReference>
<dbReference type="Gene3D" id="2.40.30.10">
    <property type="entry name" value="Translation factors"/>
    <property type="match status" value="1"/>
</dbReference>
<dbReference type="NCBIfam" id="NF009379">
    <property type="entry name" value="PRK12740.1-3"/>
    <property type="match status" value="1"/>
</dbReference>
<dbReference type="GO" id="GO:0003746">
    <property type="term" value="F:translation elongation factor activity"/>
    <property type="evidence" value="ECO:0007669"/>
    <property type="project" value="UniProtKB-KW"/>
</dbReference>
<name>B0VHJ0_CLOAI</name>
<dbReference type="InterPro" id="IPR009000">
    <property type="entry name" value="Transl_B-barrel_sf"/>
</dbReference>
<dbReference type="EMBL" id="CU466930">
    <property type="protein sequence ID" value="CAO80805.1"/>
    <property type="molecule type" value="Genomic_DNA"/>
</dbReference>
<dbReference type="InterPro" id="IPR000795">
    <property type="entry name" value="T_Tr_GTP-bd_dom"/>
</dbReference>
<dbReference type="InterPro" id="IPR053905">
    <property type="entry name" value="EF-G-like_DII"/>
</dbReference>
<dbReference type="InterPro" id="IPR047872">
    <property type="entry name" value="EFG_IV"/>
</dbReference>
<dbReference type="NCBIfam" id="NF009381">
    <property type="entry name" value="PRK12740.1-5"/>
    <property type="match status" value="1"/>
</dbReference>
<dbReference type="FunFam" id="3.30.70.240:FF:000001">
    <property type="entry name" value="Elongation factor G"/>
    <property type="match status" value="1"/>
</dbReference>
<dbReference type="InterPro" id="IPR005517">
    <property type="entry name" value="Transl_elong_EFG/EF2_IV"/>
</dbReference>
<dbReference type="GO" id="GO:0005525">
    <property type="term" value="F:GTP binding"/>
    <property type="evidence" value="ECO:0007669"/>
    <property type="project" value="UniProtKB-KW"/>
</dbReference>
<gene>
    <name evidence="8" type="primary">fusA</name>
    <name evidence="8" type="ordered locus">CLOAM0932</name>
</gene>
<dbReference type="SMART" id="SM00838">
    <property type="entry name" value="EFG_C"/>
    <property type="match status" value="1"/>
</dbReference>
<protein>
    <recommendedName>
        <fullName evidence="1">Elongation factor G</fullName>
    </recommendedName>
</protein>
<dbReference type="Gene3D" id="3.40.50.300">
    <property type="entry name" value="P-loop containing nucleotide triphosphate hydrolases"/>
    <property type="match status" value="1"/>
</dbReference>
<accession>B0VHJ0</accession>
<dbReference type="Gene3D" id="3.30.70.240">
    <property type="match status" value="1"/>
</dbReference>
<evidence type="ECO:0000256" key="1">
    <source>
        <dbReference type="ARBA" id="ARBA00017872"/>
    </source>
</evidence>
<evidence type="ECO:0000313" key="8">
    <source>
        <dbReference type="EMBL" id="CAO80805.1"/>
    </source>
</evidence>
<keyword evidence="5" id="KW-0342">GTP-binding</keyword>
<reference evidence="8 9" key="1">
    <citation type="journal article" date="2008" name="J. Bacteriol.">
        <title>'Candidatus Cloacamonas acidaminovorans': genome sequence reconstruction provides a first glimpse of a new bacterial division.</title>
        <authorList>
            <person name="Pelletier E."/>
            <person name="Kreimeyer A."/>
            <person name="Bocs S."/>
            <person name="Rouy Z."/>
            <person name="Gyapay G."/>
            <person name="Chouari R."/>
            <person name="Riviere D."/>
            <person name="Ganesan A."/>
            <person name="Daegelen P."/>
            <person name="Sghir A."/>
            <person name="Cohen G.N."/>
            <person name="Medigue C."/>
            <person name="Weissenbach J."/>
            <person name="Le Paslier D."/>
        </authorList>
    </citation>
    <scope>NUCLEOTIDE SEQUENCE [LARGE SCALE GENOMIC DNA]</scope>
    <source>
        <strain evidence="9">Evry</strain>
    </source>
</reference>
<dbReference type="InterPro" id="IPR035649">
    <property type="entry name" value="EFG_V"/>
</dbReference>
<dbReference type="Gene3D" id="3.30.230.10">
    <property type="match status" value="1"/>
</dbReference>
<dbReference type="Pfam" id="PF22042">
    <property type="entry name" value="EF-G_D2"/>
    <property type="match status" value="1"/>
</dbReference>
<dbReference type="KEGG" id="caci:CLOAM0932"/>
<dbReference type="Pfam" id="PF00679">
    <property type="entry name" value="EFG_C"/>
    <property type="match status" value="1"/>
</dbReference>
<dbReference type="PANTHER" id="PTHR43261">
    <property type="entry name" value="TRANSLATION ELONGATION FACTOR G-RELATED"/>
    <property type="match status" value="1"/>
</dbReference>
<dbReference type="SUPFAM" id="SSF54211">
    <property type="entry name" value="Ribosomal protein S5 domain 2-like"/>
    <property type="match status" value="1"/>
</dbReference>
<keyword evidence="2" id="KW-0547">Nucleotide-binding</keyword>
<dbReference type="Proteomes" id="UP000002019">
    <property type="component" value="Chromosome"/>
</dbReference>
<evidence type="ECO:0000256" key="6">
    <source>
        <dbReference type="ARBA" id="ARBA00024731"/>
    </source>
</evidence>
<keyword evidence="9" id="KW-1185">Reference proteome</keyword>
<evidence type="ECO:0000313" key="9">
    <source>
        <dbReference type="Proteomes" id="UP000002019"/>
    </source>
</evidence>
<dbReference type="SMART" id="SM00889">
    <property type="entry name" value="EFG_IV"/>
    <property type="match status" value="1"/>
</dbReference>
<dbReference type="CDD" id="cd03713">
    <property type="entry name" value="EFG_mtEFG_C"/>
    <property type="match status" value="1"/>
</dbReference>
<evidence type="ECO:0000256" key="2">
    <source>
        <dbReference type="ARBA" id="ARBA00022741"/>
    </source>
</evidence>
<dbReference type="InterPro" id="IPR014721">
    <property type="entry name" value="Ribsml_uS5_D2-typ_fold_subgr"/>
</dbReference>
<dbReference type="InterPro" id="IPR000640">
    <property type="entry name" value="EFG_V-like"/>
</dbReference>
<dbReference type="SUPFAM" id="SSF54980">
    <property type="entry name" value="EF-G C-terminal domain-like"/>
    <property type="match status" value="2"/>
</dbReference>
<dbReference type="InterPro" id="IPR027417">
    <property type="entry name" value="P-loop_NTPase"/>
</dbReference>
<dbReference type="CDD" id="cd04170">
    <property type="entry name" value="EF-G_bact"/>
    <property type="match status" value="1"/>
</dbReference>
<dbReference type="GO" id="GO:0032790">
    <property type="term" value="P:ribosome disassembly"/>
    <property type="evidence" value="ECO:0007669"/>
    <property type="project" value="TreeGrafter"/>
</dbReference>
<dbReference type="Pfam" id="PF00009">
    <property type="entry name" value="GTP_EFTU"/>
    <property type="match status" value="1"/>
</dbReference>
<dbReference type="SUPFAM" id="SSF50447">
    <property type="entry name" value="Translation proteins"/>
    <property type="match status" value="1"/>
</dbReference>
<dbReference type="STRING" id="459349.CLOAM0932"/>
<dbReference type="OrthoDB" id="9804431at2"/>
<dbReference type="RefSeq" id="WP_015424663.1">
    <property type="nucleotide sequence ID" value="NC_020449.1"/>
</dbReference>
<evidence type="ECO:0000256" key="3">
    <source>
        <dbReference type="ARBA" id="ARBA00022768"/>
    </source>
</evidence>
<dbReference type="PANTHER" id="PTHR43261:SF6">
    <property type="entry name" value="ELONGATION FACTOR G-LIKE PROTEIN"/>
    <property type="match status" value="1"/>
</dbReference>
<dbReference type="InterPro" id="IPR020568">
    <property type="entry name" value="Ribosomal_Su5_D2-typ_SF"/>
</dbReference>
<comment type="function">
    <text evidence="6">Catalyzes the GTP-dependent ribosomal translocation step during translation elongation. During this step, the ribosome changes from the pre-translocational (PRE) to the post-translocational (POST) state as the newly formed A-site-bound peptidyl-tRNA and P-site-bound deacylated tRNA move to the P and E sites, respectively. Catalyzes the coordinated movement of the two tRNA molecules, the mRNA and conformational changes in the ribosome.</text>
</comment>
<feature type="domain" description="Tr-type G" evidence="7">
    <location>
        <begin position="7"/>
        <end position="274"/>
    </location>
</feature>
<sequence>MKDNEMKKIRNLLFIGASGAGKTTLAEQIFYLTKTTNRLGRIEEGNTIMDFDPEEIAKKMSLGLSIGYVKYLDHKINILDTPGCPDFVGDAIVAIPAVENAIIVANATGGYEVGLELALEQIEERKMGKVFVVNRMDNDNADYDKTLEAIAENTDIKPVKIYLPIGKEGAFEGVVDIIKRKAIKAGKESEVPTNLVEAMEEARIHLMEAVAETDEDLLNEYLENMELPEDKLIEGLKKGILSGEISPAFLCSAGTGEGVLALLNGIINYLPSPAEANEIEVLKGNEKTTFICQPDGELLGYIFKLYADPGMGDFVYFRLFSGTLKTGMEFYIPEKDAKDKAGTMYFMLGKNRNDCNEIKAGDIGALLKLKNAKVMNSIVSLGSKISVIPVELPTPTTWQTIKAVNQADEDKIGTVLQRVIAEDPTIRYELNVETHENVLSGMGEQQLQLVLKKLKNRYKVDAILKEPRIPYKETIMASAESNYKHKKQSGGRGQYAEVYFRIKPTERGEGFKFINSIVGGVIPSNYIPAIEKGLWETMEKGIIAGYPVVDISVEVYYGSYHEVDSSEIAFKIASSMALKDAFKKAKPILLEPIHELIIIVPSEYMGDVMGDISTRRGKILGMEQHSKKQYLTAQMPLAEMYSYYPALKSFTQGRGRFIQKFSHYEKVPDDITQKVISAWQEQTNE</sequence>
<dbReference type="HOGENOM" id="CLU_002794_4_1_0"/>
<dbReference type="InterPro" id="IPR041095">
    <property type="entry name" value="EFG_II"/>
</dbReference>
<dbReference type="FunFam" id="3.30.230.10:FF:000003">
    <property type="entry name" value="Elongation factor G"/>
    <property type="match status" value="1"/>
</dbReference>
<dbReference type="InterPro" id="IPR035647">
    <property type="entry name" value="EFG_III/V"/>
</dbReference>
<dbReference type="Pfam" id="PF03764">
    <property type="entry name" value="EFG_IV"/>
    <property type="match status" value="1"/>
</dbReference>